<keyword evidence="5 8" id="KW-0378">Hydrolase</keyword>
<comment type="caution">
    <text evidence="10">The sequence shown here is derived from an EMBL/GenBank/DDBJ whole genome shotgun (WGS) entry which is preliminary data.</text>
</comment>
<keyword evidence="6 8" id="KW-0368">Histidine biosynthesis</keyword>
<dbReference type="NCBIfam" id="TIGR01856">
    <property type="entry name" value="hisJ_fam"/>
    <property type="match status" value="1"/>
</dbReference>
<evidence type="ECO:0000256" key="1">
    <source>
        <dbReference type="ARBA" id="ARBA00004970"/>
    </source>
</evidence>
<comment type="similarity">
    <text evidence="2 8">Belongs to the PHP hydrolase family. HisK subfamily.</text>
</comment>
<gene>
    <name evidence="10" type="ORF">ENV79_01755</name>
</gene>
<dbReference type="PANTHER" id="PTHR21039">
    <property type="entry name" value="HISTIDINOL PHOSPHATASE-RELATED"/>
    <property type="match status" value="1"/>
</dbReference>
<dbReference type="Gene3D" id="3.20.20.140">
    <property type="entry name" value="Metal-dependent hydrolases"/>
    <property type="match status" value="1"/>
</dbReference>
<dbReference type="InterPro" id="IPR004013">
    <property type="entry name" value="PHP_dom"/>
</dbReference>
<feature type="domain" description="PHP" evidence="9">
    <location>
        <begin position="3"/>
        <end position="209"/>
    </location>
</feature>
<dbReference type="Pfam" id="PF02811">
    <property type="entry name" value="PHP"/>
    <property type="match status" value="1"/>
</dbReference>
<evidence type="ECO:0000256" key="3">
    <source>
        <dbReference type="ARBA" id="ARBA00013085"/>
    </source>
</evidence>
<evidence type="ECO:0000256" key="6">
    <source>
        <dbReference type="ARBA" id="ARBA00023102"/>
    </source>
</evidence>
<keyword evidence="4 8" id="KW-0028">Amino-acid biosynthesis</keyword>
<reference evidence="10" key="1">
    <citation type="journal article" date="2020" name="mSystems">
        <title>Genome- and Community-Level Interaction Insights into Carbon Utilization and Element Cycling Functions of Hydrothermarchaeota in Hydrothermal Sediment.</title>
        <authorList>
            <person name="Zhou Z."/>
            <person name="Liu Y."/>
            <person name="Xu W."/>
            <person name="Pan J."/>
            <person name="Luo Z.H."/>
            <person name="Li M."/>
        </authorList>
    </citation>
    <scope>NUCLEOTIDE SEQUENCE [LARGE SCALE GENOMIC DNA]</scope>
    <source>
        <strain evidence="10">SpSt-791</strain>
    </source>
</reference>
<accession>A0A7V5XZC7</accession>
<name>A0A7V5XZC7_UNCW3</name>
<dbReference type="EMBL" id="DTHS01000014">
    <property type="protein sequence ID" value="HHR48354.1"/>
    <property type="molecule type" value="Genomic_DNA"/>
</dbReference>
<evidence type="ECO:0000256" key="8">
    <source>
        <dbReference type="RuleBase" id="RU366003"/>
    </source>
</evidence>
<dbReference type="GO" id="GO:0000105">
    <property type="term" value="P:L-histidine biosynthetic process"/>
    <property type="evidence" value="ECO:0007669"/>
    <property type="project" value="UniProtKB-UniRule"/>
</dbReference>
<evidence type="ECO:0000256" key="7">
    <source>
        <dbReference type="ARBA" id="ARBA00049158"/>
    </source>
</evidence>
<proteinExistence type="inferred from homology"/>
<dbReference type="GO" id="GO:0004401">
    <property type="term" value="F:histidinol-phosphatase activity"/>
    <property type="evidence" value="ECO:0007669"/>
    <property type="project" value="UniProtKB-UniRule"/>
</dbReference>
<evidence type="ECO:0000313" key="10">
    <source>
        <dbReference type="EMBL" id="HHR48354.1"/>
    </source>
</evidence>
<sequence length="268" mass="31834">MKDYHIHPGYSLDAEGEIFQYVELAIKLGYKEIGFTPHLEISQRRKEKDDFIKLKNKIVSMRSDWLTHYFSEIERARKKYPKIKIWAGIEVGYYEEEEEDLRAIIKKYPFDYLLGAIHSLDGISITEKKENEELKRNYPDVNNYLQKYFQLLKKAIESDLFTHIAHIDIYKKFGYLLFGEKIKELGIKYLETILPLMKKKNISLEINTAGLRQPFKETYPSIEIIRMVRRVGIKKVIIGSDTHYLKDFGDYLLWGYQLTKKYQLKIGL</sequence>
<protein>
    <recommendedName>
        <fullName evidence="3 8">Histidinol-phosphatase</fullName>
        <shortName evidence="8">HolPase</shortName>
        <ecNumber evidence="3 8">3.1.3.15</ecNumber>
    </recommendedName>
</protein>
<dbReference type="AlphaFoldDB" id="A0A7V5XZC7"/>
<comment type="catalytic activity">
    <reaction evidence="7 8">
        <text>L-histidinol phosphate + H2O = L-histidinol + phosphate</text>
        <dbReference type="Rhea" id="RHEA:14465"/>
        <dbReference type="ChEBI" id="CHEBI:15377"/>
        <dbReference type="ChEBI" id="CHEBI:43474"/>
        <dbReference type="ChEBI" id="CHEBI:57699"/>
        <dbReference type="ChEBI" id="CHEBI:57980"/>
        <dbReference type="EC" id="3.1.3.15"/>
    </reaction>
</comment>
<organism evidence="10">
    <name type="scientific">candidate division WOR-3 bacterium</name>
    <dbReference type="NCBI Taxonomy" id="2052148"/>
    <lineage>
        <taxon>Bacteria</taxon>
        <taxon>Bacteria division WOR-3</taxon>
    </lineage>
</organism>
<evidence type="ECO:0000256" key="4">
    <source>
        <dbReference type="ARBA" id="ARBA00022605"/>
    </source>
</evidence>
<evidence type="ECO:0000256" key="2">
    <source>
        <dbReference type="ARBA" id="ARBA00009152"/>
    </source>
</evidence>
<comment type="pathway">
    <text evidence="1 8">Amino-acid biosynthesis; L-histidine biosynthesis; L-histidine from 5-phospho-alpha-D-ribose 1-diphosphate: step 8/9.</text>
</comment>
<dbReference type="EC" id="3.1.3.15" evidence="3 8"/>
<dbReference type="CDD" id="cd12110">
    <property type="entry name" value="PHP_HisPPase_Hisj_like"/>
    <property type="match status" value="1"/>
</dbReference>
<evidence type="ECO:0000259" key="9">
    <source>
        <dbReference type="Pfam" id="PF02811"/>
    </source>
</evidence>
<dbReference type="UniPathway" id="UPA00031">
    <property type="reaction ID" value="UER00013"/>
</dbReference>
<dbReference type="InterPro" id="IPR016195">
    <property type="entry name" value="Pol/histidinol_Pase-like"/>
</dbReference>
<dbReference type="GO" id="GO:0005737">
    <property type="term" value="C:cytoplasm"/>
    <property type="evidence" value="ECO:0007669"/>
    <property type="project" value="TreeGrafter"/>
</dbReference>
<dbReference type="PANTHER" id="PTHR21039:SF0">
    <property type="entry name" value="HISTIDINOL-PHOSPHATASE"/>
    <property type="match status" value="1"/>
</dbReference>
<evidence type="ECO:0000256" key="5">
    <source>
        <dbReference type="ARBA" id="ARBA00022801"/>
    </source>
</evidence>
<dbReference type="SUPFAM" id="SSF89550">
    <property type="entry name" value="PHP domain-like"/>
    <property type="match status" value="1"/>
</dbReference>
<dbReference type="InterPro" id="IPR010140">
    <property type="entry name" value="Histidinol_P_phosphatase_HisJ"/>
</dbReference>